<proteinExistence type="predicted"/>
<name>A0A4Q5N1J0_9MICO</name>
<dbReference type="InterPro" id="IPR004919">
    <property type="entry name" value="GmrSD_N"/>
</dbReference>
<evidence type="ECO:0000313" key="2">
    <source>
        <dbReference type="EMBL" id="RYV51906.1"/>
    </source>
</evidence>
<keyword evidence="3" id="KW-1185">Reference proteome</keyword>
<dbReference type="Pfam" id="PF03235">
    <property type="entry name" value="GmrSD_N"/>
    <property type="match status" value="1"/>
</dbReference>
<feature type="domain" description="GmrSD restriction endonucleases N-terminal" evidence="1">
    <location>
        <begin position="23"/>
        <end position="233"/>
    </location>
</feature>
<comment type="caution">
    <text evidence="2">The sequence shown here is derived from an EMBL/GenBank/DDBJ whole genome shotgun (WGS) entry which is preliminary data.</text>
</comment>
<evidence type="ECO:0000313" key="3">
    <source>
        <dbReference type="Proteomes" id="UP000293764"/>
    </source>
</evidence>
<dbReference type="RefSeq" id="WP_130101728.1">
    <property type="nucleotide sequence ID" value="NZ_SDWW01000010.1"/>
</dbReference>
<sequence>MSRIESFSRMFSPERAHGEVITRIEIPLIQRDYAQGRRGEKIDEIRRIFLGVLRGAVSGSHPQPVSLDFVYGELKQDGTLQPLDGQQRLTTLFLLHWYLASRSGNLKEDSAWINFTYETRPSARRFCHRLAVSLPSADVGTLSGWVKDQPWYLFVWRYDPTINSMLVMLDAIDDEFGDVDALQAWERLTDADNPAISFHLLPLPDMGSAEDLYVKMNSRGKPLTDFENFKARFEKVIEWSPVESTEFALKADTVWADLLWRFRGDDDLVDDEFLRYFDFVTEVCEWSDDQLGSGAGVSTRLQRAARVFGETNPRRGGHLAFLLSAFNVWKGLDVTAMFADLFEKSSADVADDRLPLFFRDPNANLFEAACRNYGDAGGGGNRTFTFGQTLLLYAVVLNLAGETDEFPARLRALRNLIEGSQYEMRAERMPRLVADTRALITHGTLPQPGNTFAVAQISDESDKRAFVLEHPELARTLQKMEDHILLKGSTTAFALEAQTLASRWATFDKLMADPSLWWDTTGALLTFGEYQWPRQRNGTLTDSESFQFGTWDREYSDSWREVLVGRTRTDAANTATVLGMFLDAVAGSPSPLRATLEQIQADWLHECEAAASYDWRYYAVKYRGMRAGASGRYYAHGRRMGFSLTNLPGGKKYRNAYHHDPYLLTIYREMGELDEVQRPSFSGYEWDPRWLRLAHSGVGVRCVPAGYELLPPSADEHAGAFKAAAYALGAVEIDGEEPKLLVRVAKASGDETGPDSQDRILFGVRLVRALLEAGL</sequence>
<accession>A0A4Q5N1J0</accession>
<dbReference type="AlphaFoldDB" id="A0A4Q5N1J0"/>
<dbReference type="EMBL" id="SDWW01000010">
    <property type="protein sequence ID" value="RYV51906.1"/>
    <property type="molecule type" value="Genomic_DNA"/>
</dbReference>
<organism evidence="2 3">
    <name type="scientific">Pengzhenrongella frigida</name>
    <dbReference type="NCBI Taxonomy" id="1259133"/>
    <lineage>
        <taxon>Bacteria</taxon>
        <taxon>Bacillati</taxon>
        <taxon>Actinomycetota</taxon>
        <taxon>Actinomycetes</taxon>
        <taxon>Micrococcales</taxon>
        <taxon>Pengzhenrongella</taxon>
    </lineage>
</organism>
<gene>
    <name evidence="2" type="ORF">EUA98_05760</name>
</gene>
<evidence type="ECO:0000259" key="1">
    <source>
        <dbReference type="Pfam" id="PF03235"/>
    </source>
</evidence>
<dbReference type="Proteomes" id="UP000293764">
    <property type="component" value="Unassembled WGS sequence"/>
</dbReference>
<dbReference type="OrthoDB" id="3654724at2"/>
<reference evidence="2 3" key="1">
    <citation type="submission" date="2019-01" db="EMBL/GenBank/DDBJ databases">
        <title>Novel species of Cellulomonas.</title>
        <authorList>
            <person name="Liu Q."/>
            <person name="Xin Y.-H."/>
        </authorList>
    </citation>
    <scope>NUCLEOTIDE SEQUENCE [LARGE SCALE GENOMIC DNA]</scope>
    <source>
        <strain evidence="2 3">HLT2-17</strain>
    </source>
</reference>
<protein>
    <submittedName>
        <fullName evidence="2">DUF262 domain-containing protein</fullName>
    </submittedName>
</protein>